<evidence type="ECO:0000256" key="1">
    <source>
        <dbReference type="ARBA" id="ARBA00023002"/>
    </source>
</evidence>
<organism evidence="4 5">
    <name type="scientific">Pelagicoccus mobilis</name>
    <dbReference type="NCBI Taxonomy" id="415221"/>
    <lineage>
        <taxon>Bacteria</taxon>
        <taxon>Pseudomonadati</taxon>
        <taxon>Verrucomicrobiota</taxon>
        <taxon>Opitutia</taxon>
        <taxon>Puniceicoccales</taxon>
        <taxon>Pelagicoccaceae</taxon>
        <taxon>Pelagicoccus</taxon>
    </lineage>
</organism>
<dbReference type="PANTHER" id="PTHR43060">
    <property type="entry name" value="3-HYDROXYISOBUTYRATE DEHYDROGENASE-LIKE 1, MITOCHONDRIAL-RELATED"/>
    <property type="match status" value="1"/>
</dbReference>
<dbReference type="Gene3D" id="3.40.50.720">
    <property type="entry name" value="NAD(P)-binding Rossmann-like Domain"/>
    <property type="match status" value="1"/>
</dbReference>
<feature type="domain" description="6-phosphogluconate dehydrogenase NADP-binding" evidence="3">
    <location>
        <begin position="6"/>
        <end position="157"/>
    </location>
</feature>
<proteinExistence type="predicted"/>
<reference evidence="4" key="1">
    <citation type="submission" date="2021-01" db="EMBL/GenBank/DDBJ databases">
        <title>Modified the classification status of verrucomicrobia.</title>
        <authorList>
            <person name="Feng X."/>
        </authorList>
    </citation>
    <scope>NUCLEOTIDE SEQUENCE</scope>
    <source>
        <strain evidence="4">KCTC 13126</strain>
    </source>
</reference>
<dbReference type="SUPFAM" id="SSF48179">
    <property type="entry name" value="6-phosphogluconate dehydrogenase C-terminal domain-like"/>
    <property type="match status" value="1"/>
</dbReference>
<evidence type="ECO:0000256" key="2">
    <source>
        <dbReference type="PIRSR" id="PIRSR000103-1"/>
    </source>
</evidence>
<keyword evidence="1" id="KW-0560">Oxidoreductase</keyword>
<dbReference type="RefSeq" id="WP_200356737.1">
    <property type="nucleotide sequence ID" value="NZ_JAENIL010000031.1"/>
</dbReference>
<dbReference type="Gene3D" id="1.10.1040.10">
    <property type="entry name" value="N-(1-d-carboxylethyl)-l-norvaline Dehydrogenase, domain 2"/>
    <property type="match status" value="1"/>
</dbReference>
<gene>
    <name evidence="4" type="ORF">JIN87_16710</name>
</gene>
<evidence type="ECO:0000313" key="4">
    <source>
        <dbReference type="EMBL" id="MBK1878525.1"/>
    </source>
</evidence>
<dbReference type="PIRSF" id="PIRSF000103">
    <property type="entry name" value="HIBADH"/>
    <property type="match status" value="1"/>
</dbReference>
<comment type="caution">
    <text evidence="4">The sequence shown here is derived from an EMBL/GenBank/DDBJ whole genome shotgun (WGS) entry which is preliminary data.</text>
</comment>
<evidence type="ECO:0000313" key="5">
    <source>
        <dbReference type="Proteomes" id="UP000617628"/>
    </source>
</evidence>
<dbReference type="EMBL" id="JAENIL010000031">
    <property type="protein sequence ID" value="MBK1878525.1"/>
    <property type="molecule type" value="Genomic_DNA"/>
</dbReference>
<protein>
    <submittedName>
        <fullName evidence="4">NAD(P)-dependent oxidoreductase</fullName>
    </submittedName>
</protein>
<dbReference type="AlphaFoldDB" id="A0A934VS10"/>
<name>A0A934VS10_9BACT</name>
<dbReference type="PANTHER" id="PTHR43060:SF15">
    <property type="entry name" value="3-HYDROXYISOBUTYRATE DEHYDROGENASE-LIKE 1, MITOCHONDRIAL-RELATED"/>
    <property type="match status" value="1"/>
</dbReference>
<evidence type="ECO:0000259" key="3">
    <source>
        <dbReference type="Pfam" id="PF03446"/>
    </source>
</evidence>
<dbReference type="InterPro" id="IPR036291">
    <property type="entry name" value="NAD(P)-bd_dom_sf"/>
</dbReference>
<dbReference type="InterPro" id="IPR008927">
    <property type="entry name" value="6-PGluconate_DH-like_C_sf"/>
</dbReference>
<sequence>MTSKPTIGVIGLGDMGAAYSINLAASGFPSVGFDLQPEKLEQVAQKGVTPAKDIADLVEKSDIILTSLPSSKAFLSVAENEILPRIRPNQLVIETGTTVSSAFIELSKKFDERGATLIDCPVSGGKYGAENRCLKIFAGGSVQTLEKARPVLVVIGGDGMIYHCGETGSGQAMKGVNQLKMAFENAMYLEILAYAQNTGLSLEQIEEIWPDSWDDRIRNVAAEVLKGNGSNISVKFRELPYFTDDAAKRSFQLPMTTALHEFCSKGEYSFFDDHRDAPSFWHELTRPASNT</sequence>
<dbReference type="GO" id="GO:0050661">
    <property type="term" value="F:NADP binding"/>
    <property type="evidence" value="ECO:0007669"/>
    <property type="project" value="InterPro"/>
</dbReference>
<dbReference type="SUPFAM" id="SSF51735">
    <property type="entry name" value="NAD(P)-binding Rossmann-fold domains"/>
    <property type="match status" value="1"/>
</dbReference>
<dbReference type="GO" id="GO:0016491">
    <property type="term" value="F:oxidoreductase activity"/>
    <property type="evidence" value="ECO:0007669"/>
    <property type="project" value="UniProtKB-KW"/>
</dbReference>
<keyword evidence="5" id="KW-1185">Reference proteome</keyword>
<dbReference type="InterPro" id="IPR013328">
    <property type="entry name" value="6PGD_dom2"/>
</dbReference>
<dbReference type="InterPro" id="IPR015815">
    <property type="entry name" value="HIBADH-related"/>
</dbReference>
<accession>A0A934VS10</accession>
<feature type="active site" evidence="2">
    <location>
        <position position="174"/>
    </location>
</feature>
<dbReference type="InterPro" id="IPR006115">
    <property type="entry name" value="6PGDH_NADP-bd"/>
</dbReference>
<dbReference type="Pfam" id="PF03446">
    <property type="entry name" value="NAD_binding_2"/>
    <property type="match status" value="1"/>
</dbReference>
<dbReference type="Proteomes" id="UP000617628">
    <property type="component" value="Unassembled WGS sequence"/>
</dbReference>